<evidence type="ECO:0000259" key="1">
    <source>
        <dbReference type="SMART" id="SM00198"/>
    </source>
</evidence>
<evidence type="ECO:0000313" key="3">
    <source>
        <dbReference type="Proteomes" id="UP000734218"/>
    </source>
</evidence>
<dbReference type="Proteomes" id="UP000734218">
    <property type="component" value="Unassembled WGS sequence"/>
</dbReference>
<accession>A0ABX0XNQ5</accession>
<dbReference type="Gene3D" id="3.40.33.10">
    <property type="entry name" value="CAP"/>
    <property type="match status" value="1"/>
</dbReference>
<feature type="domain" description="SCP" evidence="1">
    <location>
        <begin position="21"/>
        <end position="162"/>
    </location>
</feature>
<name>A0ABX0XNQ5_9SPHN</name>
<organism evidence="2 3">
    <name type="scientific">Sphingomonas jejuensis</name>
    <dbReference type="NCBI Taxonomy" id="904715"/>
    <lineage>
        <taxon>Bacteria</taxon>
        <taxon>Pseudomonadati</taxon>
        <taxon>Pseudomonadota</taxon>
        <taxon>Alphaproteobacteria</taxon>
        <taxon>Sphingomonadales</taxon>
        <taxon>Sphingomonadaceae</taxon>
        <taxon>Sphingomonas</taxon>
    </lineage>
</organism>
<dbReference type="Pfam" id="PF00188">
    <property type="entry name" value="CAP"/>
    <property type="match status" value="1"/>
</dbReference>
<evidence type="ECO:0000313" key="2">
    <source>
        <dbReference type="EMBL" id="NJC34351.1"/>
    </source>
</evidence>
<dbReference type="SMART" id="SM00198">
    <property type="entry name" value="SCP"/>
    <property type="match status" value="1"/>
</dbReference>
<dbReference type="PROSITE" id="PS01009">
    <property type="entry name" value="CRISP_1"/>
    <property type="match status" value="1"/>
</dbReference>
<dbReference type="InterPro" id="IPR035940">
    <property type="entry name" value="CAP_sf"/>
</dbReference>
<gene>
    <name evidence="2" type="ORF">GGR88_001825</name>
</gene>
<dbReference type="RefSeq" id="WP_245196483.1">
    <property type="nucleotide sequence ID" value="NZ_JAATJE010000001.1"/>
</dbReference>
<dbReference type="PRINTS" id="PR00837">
    <property type="entry name" value="V5TPXLIKE"/>
</dbReference>
<dbReference type="SUPFAM" id="SSF55797">
    <property type="entry name" value="PR-1-like"/>
    <property type="match status" value="1"/>
</dbReference>
<proteinExistence type="predicted"/>
<protein>
    <submittedName>
        <fullName evidence="2">Uncharacterized protein YkwD</fullName>
    </submittedName>
</protein>
<comment type="caution">
    <text evidence="2">The sequence shown here is derived from an EMBL/GenBank/DDBJ whole genome shotgun (WGS) entry which is preliminary data.</text>
</comment>
<keyword evidence="3" id="KW-1185">Reference proteome</keyword>
<dbReference type="PANTHER" id="PTHR10334">
    <property type="entry name" value="CYSTEINE-RICH SECRETORY PROTEIN-RELATED"/>
    <property type="match status" value="1"/>
</dbReference>
<dbReference type="InterPro" id="IPR018244">
    <property type="entry name" value="Allrgn_V5/Tpx1_CS"/>
</dbReference>
<dbReference type="InterPro" id="IPR001283">
    <property type="entry name" value="CRISP-related"/>
</dbReference>
<sequence>MAVSLLLAAPAALGATDRLGNLDDRLLAAHNRERGSMGVDALQWDAGLASDAAEWARYLAATRTFEHFGIDPTDPDPQGENLWLGTKGYYSPEAMVDLWSAGKTRYHPGRFPDVSTTGRMEDVGHYTQVMWRETTHVGCAMADDGEDEYLVCRYSTAGNLEGEQPF</sequence>
<reference evidence="2 3" key="1">
    <citation type="submission" date="2020-03" db="EMBL/GenBank/DDBJ databases">
        <title>Genomic Encyclopedia of Type Strains, Phase IV (KMG-IV): sequencing the most valuable type-strain genomes for metagenomic binning, comparative biology and taxonomic classification.</title>
        <authorList>
            <person name="Goeker M."/>
        </authorList>
    </citation>
    <scope>NUCLEOTIDE SEQUENCE [LARGE SCALE GENOMIC DNA]</scope>
    <source>
        <strain evidence="2 3">DSM 27651</strain>
    </source>
</reference>
<dbReference type="InterPro" id="IPR014044">
    <property type="entry name" value="CAP_dom"/>
</dbReference>
<dbReference type="EMBL" id="JAATJE010000001">
    <property type="protein sequence ID" value="NJC34351.1"/>
    <property type="molecule type" value="Genomic_DNA"/>
</dbReference>